<feature type="domain" description="Peptidoglycan binding-like" evidence="3">
    <location>
        <begin position="162"/>
        <end position="216"/>
    </location>
</feature>
<dbReference type="Gene3D" id="1.10.101.10">
    <property type="entry name" value="PGBD-like superfamily/PGBD"/>
    <property type="match status" value="1"/>
</dbReference>
<keyword evidence="2" id="KW-1133">Transmembrane helix</keyword>
<sequence length="229" mass="23392">MEQRCSGRAHRLSQPGGTGRQTREAPEMSTTDTITRSAAWDDDPRRNTGPRHAADAACSDAVPYPGPVAQPRGRSYRLEDPTPTTGSTAGRAIAITVGAVLAAVGLTAGIIYGLSGPGDATPAPQTGTSAVTPATGGGHAATPAHGGGSGGHVTPPPATPSAAIETLQKELGQLDYYEGPVTGFMNTRTTQAITYLQRDAHLPRTGTMDAATRAALAHMLVTGNNQMGD</sequence>
<feature type="region of interest" description="Disordered" evidence="1">
    <location>
        <begin position="1"/>
        <end position="88"/>
    </location>
</feature>
<evidence type="ECO:0000256" key="2">
    <source>
        <dbReference type="SAM" id="Phobius"/>
    </source>
</evidence>
<name>A0ABP8RLE1_9PSEU</name>
<dbReference type="Proteomes" id="UP001501598">
    <property type="component" value="Unassembled WGS sequence"/>
</dbReference>
<feature type="transmembrane region" description="Helical" evidence="2">
    <location>
        <begin position="92"/>
        <end position="114"/>
    </location>
</feature>
<evidence type="ECO:0000256" key="1">
    <source>
        <dbReference type="SAM" id="MobiDB-lite"/>
    </source>
</evidence>
<evidence type="ECO:0000313" key="4">
    <source>
        <dbReference type="EMBL" id="GAA4541543.1"/>
    </source>
</evidence>
<reference evidence="5" key="1">
    <citation type="journal article" date="2019" name="Int. J. Syst. Evol. Microbiol.">
        <title>The Global Catalogue of Microorganisms (GCM) 10K type strain sequencing project: providing services to taxonomists for standard genome sequencing and annotation.</title>
        <authorList>
            <consortium name="The Broad Institute Genomics Platform"/>
            <consortium name="The Broad Institute Genome Sequencing Center for Infectious Disease"/>
            <person name="Wu L."/>
            <person name="Ma J."/>
        </authorList>
    </citation>
    <scope>NUCLEOTIDE SEQUENCE [LARGE SCALE GENOMIC DNA]</scope>
    <source>
        <strain evidence="5">JCM 17906</strain>
    </source>
</reference>
<feature type="region of interest" description="Disordered" evidence="1">
    <location>
        <begin position="120"/>
        <end position="160"/>
    </location>
</feature>
<organism evidence="4 5">
    <name type="scientific">Pseudonocardia xishanensis</name>
    <dbReference type="NCBI Taxonomy" id="630995"/>
    <lineage>
        <taxon>Bacteria</taxon>
        <taxon>Bacillati</taxon>
        <taxon>Actinomycetota</taxon>
        <taxon>Actinomycetes</taxon>
        <taxon>Pseudonocardiales</taxon>
        <taxon>Pseudonocardiaceae</taxon>
        <taxon>Pseudonocardia</taxon>
    </lineage>
</organism>
<evidence type="ECO:0000259" key="3">
    <source>
        <dbReference type="Pfam" id="PF01471"/>
    </source>
</evidence>
<dbReference type="EMBL" id="BAABGT010000024">
    <property type="protein sequence ID" value="GAA4541543.1"/>
    <property type="molecule type" value="Genomic_DNA"/>
</dbReference>
<dbReference type="SUPFAM" id="SSF47090">
    <property type="entry name" value="PGBD-like"/>
    <property type="match status" value="1"/>
</dbReference>
<keyword evidence="2" id="KW-0472">Membrane</keyword>
<evidence type="ECO:0000313" key="5">
    <source>
        <dbReference type="Proteomes" id="UP001501598"/>
    </source>
</evidence>
<dbReference type="InterPro" id="IPR036366">
    <property type="entry name" value="PGBDSf"/>
</dbReference>
<keyword evidence="2" id="KW-0812">Transmembrane</keyword>
<feature type="compositionally biased region" description="Gly residues" evidence="1">
    <location>
        <begin position="135"/>
        <end position="151"/>
    </location>
</feature>
<dbReference type="InterPro" id="IPR002477">
    <property type="entry name" value="Peptidoglycan-bd-like"/>
</dbReference>
<keyword evidence="5" id="KW-1185">Reference proteome</keyword>
<comment type="caution">
    <text evidence="4">The sequence shown here is derived from an EMBL/GenBank/DDBJ whole genome shotgun (WGS) entry which is preliminary data.</text>
</comment>
<accession>A0ABP8RLE1</accession>
<protein>
    <recommendedName>
        <fullName evidence="3">Peptidoglycan binding-like domain-containing protein</fullName>
    </recommendedName>
</protein>
<gene>
    <name evidence="4" type="ORF">GCM10023175_15590</name>
</gene>
<dbReference type="InterPro" id="IPR036365">
    <property type="entry name" value="PGBD-like_sf"/>
</dbReference>
<dbReference type="Pfam" id="PF01471">
    <property type="entry name" value="PG_binding_1"/>
    <property type="match status" value="1"/>
</dbReference>
<proteinExistence type="predicted"/>